<organism evidence="2 3">
    <name type="scientific">Pontibacter mucosus</name>
    <dbReference type="NCBI Taxonomy" id="1649266"/>
    <lineage>
        <taxon>Bacteria</taxon>
        <taxon>Pseudomonadati</taxon>
        <taxon>Bacteroidota</taxon>
        <taxon>Cytophagia</taxon>
        <taxon>Cytophagales</taxon>
        <taxon>Hymenobacteraceae</taxon>
        <taxon>Pontibacter</taxon>
    </lineage>
</organism>
<evidence type="ECO:0000313" key="3">
    <source>
        <dbReference type="Proteomes" id="UP000244225"/>
    </source>
</evidence>
<reference evidence="2 3" key="1">
    <citation type="submission" date="2018-04" db="EMBL/GenBank/DDBJ databases">
        <title>Genomic Encyclopedia of Archaeal and Bacterial Type Strains, Phase II (KMG-II): from individual species to whole genera.</title>
        <authorList>
            <person name="Goeker M."/>
        </authorList>
    </citation>
    <scope>NUCLEOTIDE SEQUENCE [LARGE SCALE GENOMIC DNA]</scope>
    <source>
        <strain evidence="2 3">DSM 100162</strain>
    </source>
</reference>
<gene>
    <name evidence="2" type="ORF">C8N40_102423</name>
</gene>
<keyword evidence="1" id="KW-0472">Membrane</keyword>
<accession>A0A2T5YQ59</accession>
<dbReference type="RefSeq" id="WP_108210822.1">
    <property type="nucleotide sequence ID" value="NZ_QBKI01000002.1"/>
</dbReference>
<evidence type="ECO:0000313" key="2">
    <source>
        <dbReference type="EMBL" id="PTX21447.1"/>
    </source>
</evidence>
<keyword evidence="1" id="KW-1133">Transmembrane helix</keyword>
<sequence length="164" mass="18922">MLQEKPLKRKQQPSKKRWAILGCLFILLLLIGHQETAVKGSIIVGLSKIYSFFQGSDLDILHTFFSIKNEERAANLVFRILYSSVCLSIIHFYFLKPQLTKLAFLFYLFLYVSTLTLYFAAEQLQLPSLHIVAFRIDSLMISPMPVVILIPARYIVYLSDSKSR</sequence>
<dbReference type="EMBL" id="QBKI01000002">
    <property type="protein sequence ID" value="PTX21447.1"/>
    <property type="molecule type" value="Genomic_DNA"/>
</dbReference>
<dbReference type="AlphaFoldDB" id="A0A2T5YQ59"/>
<comment type="caution">
    <text evidence="2">The sequence shown here is derived from an EMBL/GenBank/DDBJ whole genome shotgun (WGS) entry which is preliminary data.</text>
</comment>
<evidence type="ECO:0008006" key="4">
    <source>
        <dbReference type="Google" id="ProtNLM"/>
    </source>
</evidence>
<protein>
    <recommendedName>
        <fullName evidence="4">Exosortase F-associated protein</fullName>
    </recommendedName>
</protein>
<feature type="transmembrane region" description="Helical" evidence="1">
    <location>
        <begin position="76"/>
        <end position="95"/>
    </location>
</feature>
<feature type="transmembrane region" description="Helical" evidence="1">
    <location>
        <begin position="133"/>
        <end position="156"/>
    </location>
</feature>
<keyword evidence="1" id="KW-0812">Transmembrane</keyword>
<name>A0A2T5YQ59_9BACT</name>
<evidence type="ECO:0000256" key="1">
    <source>
        <dbReference type="SAM" id="Phobius"/>
    </source>
</evidence>
<proteinExistence type="predicted"/>
<keyword evidence="3" id="KW-1185">Reference proteome</keyword>
<dbReference type="NCBIfam" id="NF046082">
    <property type="entry name" value="assoc_w_XrtX"/>
    <property type="match status" value="1"/>
</dbReference>
<dbReference type="Proteomes" id="UP000244225">
    <property type="component" value="Unassembled WGS sequence"/>
</dbReference>
<feature type="transmembrane region" description="Helical" evidence="1">
    <location>
        <begin position="102"/>
        <end position="121"/>
    </location>
</feature>